<dbReference type="InterPro" id="IPR029058">
    <property type="entry name" value="AB_hydrolase_fold"/>
</dbReference>
<dbReference type="AlphaFoldDB" id="A0A4Z0FE69"/>
<dbReference type="SUPFAM" id="SSF53474">
    <property type="entry name" value="alpha/beta-Hydrolases"/>
    <property type="match status" value="1"/>
</dbReference>
<proteinExistence type="predicted"/>
<organism evidence="1 2">
    <name type="scientific">Candidatus Macondimonas diazotrophica</name>
    <dbReference type="NCBI Taxonomy" id="2305248"/>
    <lineage>
        <taxon>Bacteria</taxon>
        <taxon>Pseudomonadati</taxon>
        <taxon>Pseudomonadota</taxon>
        <taxon>Gammaproteobacteria</taxon>
        <taxon>Chromatiales</taxon>
        <taxon>Ectothiorhodospiraceae</taxon>
        <taxon>Candidatus Macondimonas</taxon>
    </lineage>
</organism>
<keyword evidence="2" id="KW-1185">Reference proteome</keyword>
<dbReference type="EMBL" id="SRIO01000001">
    <property type="protein sequence ID" value="TFZ84117.1"/>
    <property type="molecule type" value="Genomic_DNA"/>
</dbReference>
<dbReference type="Proteomes" id="UP000297890">
    <property type="component" value="Unassembled WGS sequence"/>
</dbReference>
<name>A0A4Z0FE69_9GAMM</name>
<protein>
    <submittedName>
        <fullName evidence="1">Uncharacterized protein</fullName>
    </submittedName>
</protein>
<accession>A0A4Z0FE69</accession>
<dbReference type="OrthoDB" id="192696at2"/>
<dbReference type="Gene3D" id="3.40.50.1820">
    <property type="entry name" value="alpha/beta hydrolase"/>
    <property type="match status" value="1"/>
</dbReference>
<comment type="caution">
    <text evidence="1">The sequence shown here is derived from an EMBL/GenBank/DDBJ whole genome shotgun (WGS) entry which is preliminary data.</text>
</comment>
<dbReference type="RefSeq" id="WP_135280477.1">
    <property type="nucleotide sequence ID" value="NZ_SRIO01000001.1"/>
</dbReference>
<sequence length="229" mass="24502">MQTRTLPDRAQPFDVSVRESTGSSIVVIFAVGAGGNPERHHTLLDTLAESGCTVVAPYFERLVSSTPTETELTLRARRLSLALDAFVQPGATVAGVGHSIGATTLVALGGGQIWLGPGQPVEITPDERLTRLGLLAPAMGFFQAPGALAEVRIPVLAWVGSEDRITPPAQTIWLADTMRDWQAVDVCITNGADHFSFMDQRPPQSVEVLANKQAFLQEHSSALCQFVTS</sequence>
<evidence type="ECO:0000313" key="1">
    <source>
        <dbReference type="EMBL" id="TFZ84117.1"/>
    </source>
</evidence>
<reference evidence="1 2" key="1">
    <citation type="journal article" date="2019" name="ISME J.">
        <title>Candidatus Macondimonas diazotrophica, a novel gammaproteobacterial genus dominating crude-oil-contaminated coastal sediments.</title>
        <authorList>
            <person name="Karthikeyan S."/>
            <person name="Konstantinidis K."/>
        </authorList>
    </citation>
    <scope>NUCLEOTIDE SEQUENCE [LARGE SCALE GENOMIC DNA]</scope>
    <source>
        <strain evidence="1 2">KTK01</strain>
    </source>
</reference>
<gene>
    <name evidence="1" type="ORF">E4680_00830</name>
</gene>
<evidence type="ECO:0000313" key="2">
    <source>
        <dbReference type="Proteomes" id="UP000297890"/>
    </source>
</evidence>